<sequence length="167" mass="19233">MLSPEELAELDQRIGANADRLVSRVTRKLYSFSEGSAGPKPASFVNCIQPEMNDVVYEDDDSWPLWVDDAVSGVARLDWYGPREEQVPLSKKKIVQCFALLETINTSTISHLLKIERRQAARYFKACELLHEKLVDNFCDDSVRSMRYPAVFIYPREMQQITDIKEE</sequence>
<keyword evidence="2" id="KW-1185">Reference proteome</keyword>
<dbReference type="EMBL" id="MG018930">
    <property type="protein sequence ID" value="ATW58273.1"/>
    <property type="molecule type" value="Genomic_DNA"/>
</dbReference>
<evidence type="ECO:0000313" key="2">
    <source>
        <dbReference type="Proteomes" id="UP000241096"/>
    </source>
</evidence>
<dbReference type="Proteomes" id="UP000241096">
    <property type="component" value="Segment"/>
</dbReference>
<proteinExistence type="predicted"/>
<name>A0A2H4P7W2_9CAUD</name>
<protein>
    <submittedName>
        <fullName evidence="1">Uncharacterized protein</fullName>
    </submittedName>
</protein>
<organism evidence="1 2">
    <name type="scientific">Pseudomonas phage ventosus</name>
    <dbReference type="NCBI Taxonomy" id="2048980"/>
    <lineage>
        <taxon>Viruses</taxon>
        <taxon>Duplodnaviria</taxon>
        <taxon>Heunggongvirae</taxon>
        <taxon>Uroviricota</taxon>
        <taxon>Caudoviricetes</taxon>
        <taxon>Vandenendeviridae</taxon>
        <taxon>Gorskivirinae</taxon>
        <taxon>Ventosusvirus</taxon>
        <taxon>Ventosusvirus ventosus</taxon>
    </lineage>
</organism>
<reference evidence="1 2" key="1">
    <citation type="submission" date="2017-09" db="EMBL/GenBank/DDBJ databases">
        <authorList>
            <person name="Ehlers B."/>
            <person name="Leendertz F.H."/>
        </authorList>
    </citation>
    <scope>NUCLEOTIDE SEQUENCE [LARGE SCALE GENOMIC DNA]</scope>
</reference>
<accession>A0A2H4P7W2</accession>
<evidence type="ECO:0000313" key="1">
    <source>
        <dbReference type="EMBL" id="ATW58273.1"/>
    </source>
</evidence>
<gene>
    <name evidence="1" type="ORF">CNR37_00066</name>
</gene>